<gene>
    <name evidence="1" type="ORF">MNB_SM-7-1333</name>
</gene>
<sequence length="58" mass="7142">MERESKSDEVRIYRTYKDRNGKIAFIEFYKPHRTNSTILSYKSFIKRYGKEIIEEFTK</sequence>
<evidence type="ECO:0000313" key="1">
    <source>
        <dbReference type="EMBL" id="SFV58363.1"/>
    </source>
</evidence>
<reference evidence="1" key="1">
    <citation type="submission" date="2016-10" db="EMBL/GenBank/DDBJ databases">
        <authorList>
            <person name="de Groot N.N."/>
        </authorList>
    </citation>
    <scope>NUCLEOTIDE SEQUENCE</scope>
</reference>
<name>A0A1W1BXY0_9ZZZZ</name>
<protein>
    <submittedName>
        <fullName evidence="1">Uncharacterized protein</fullName>
    </submittedName>
</protein>
<dbReference type="AlphaFoldDB" id="A0A1W1BXY0"/>
<proteinExistence type="predicted"/>
<accession>A0A1W1BXY0</accession>
<organism evidence="1">
    <name type="scientific">hydrothermal vent metagenome</name>
    <dbReference type="NCBI Taxonomy" id="652676"/>
    <lineage>
        <taxon>unclassified sequences</taxon>
        <taxon>metagenomes</taxon>
        <taxon>ecological metagenomes</taxon>
    </lineage>
</organism>
<dbReference type="EMBL" id="FPHB01000042">
    <property type="protein sequence ID" value="SFV58363.1"/>
    <property type="molecule type" value="Genomic_DNA"/>
</dbReference>